<dbReference type="EMBL" id="VEVO01001486">
    <property type="protein sequence ID" value="KAF0021842.1"/>
    <property type="molecule type" value="Genomic_DNA"/>
</dbReference>
<accession>A0A6A4RS41</accession>
<dbReference type="GO" id="GO:0006435">
    <property type="term" value="P:threonyl-tRNA aminoacylation"/>
    <property type="evidence" value="ECO:0007669"/>
    <property type="project" value="TreeGrafter"/>
</dbReference>
<evidence type="ECO:0000259" key="2">
    <source>
        <dbReference type="Pfam" id="PF03129"/>
    </source>
</evidence>
<gene>
    <name evidence="3" type="ORF">F2P81_025905</name>
</gene>
<dbReference type="GO" id="GO:0005739">
    <property type="term" value="C:mitochondrion"/>
    <property type="evidence" value="ECO:0007669"/>
    <property type="project" value="TreeGrafter"/>
</dbReference>
<reference evidence="3 4" key="1">
    <citation type="submission" date="2019-06" db="EMBL/GenBank/DDBJ databases">
        <title>Draft genomes of female and male turbot (Scophthalmus maximus).</title>
        <authorList>
            <person name="Xu H."/>
            <person name="Xu X.-W."/>
            <person name="Shao C."/>
            <person name="Chen S."/>
        </authorList>
    </citation>
    <scope>NUCLEOTIDE SEQUENCE [LARGE SCALE GENOMIC DNA]</scope>
    <source>
        <strain evidence="3">Ysfricsl-2016a</strain>
        <tissue evidence="3">Blood</tissue>
    </source>
</reference>
<protein>
    <recommendedName>
        <fullName evidence="2">Anticodon-binding domain-containing protein</fullName>
    </recommendedName>
</protein>
<evidence type="ECO:0000313" key="4">
    <source>
        <dbReference type="Proteomes" id="UP000438429"/>
    </source>
</evidence>
<dbReference type="InterPro" id="IPR036621">
    <property type="entry name" value="Anticodon-bd_dom_sf"/>
</dbReference>
<dbReference type="PANTHER" id="PTHR11451">
    <property type="entry name" value="THREONINE-TRNA LIGASE"/>
    <property type="match status" value="1"/>
</dbReference>
<dbReference type="InterPro" id="IPR047246">
    <property type="entry name" value="ThrRS_anticodon"/>
</dbReference>
<name>A0A6A4RS41_SCOMX</name>
<dbReference type="Pfam" id="PF03129">
    <property type="entry name" value="HGTP_anticodon"/>
    <property type="match status" value="1"/>
</dbReference>
<dbReference type="AlphaFoldDB" id="A0A6A4RS41"/>
<evidence type="ECO:0000313" key="3">
    <source>
        <dbReference type="EMBL" id="KAF0021842.1"/>
    </source>
</evidence>
<dbReference type="Gene3D" id="3.40.50.800">
    <property type="entry name" value="Anticodon-binding domain"/>
    <property type="match status" value="1"/>
</dbReference>
<organism evidence="3 4">
    <name type="scientific">Scophthalmus maximus</name>
    <name type="common">Turbot</name>
    <name type="synonym">Psetta maxima</name>
    <dbReference type="NCBI Taxonomy" id="52904"/>
    <lineage>
        <taxon>Eukaryota</taxon>
        <taxon>Metazoa</taxon>
        <taxon>Chordata</taxon>
        <taxon>Craniata</taxon>
        <taxon>Vertebrata</taxon>
        <taxon>Euteleostomi</taxon>
        <taxon>Actinopterygii</taxon>
        <taxon>Neopterygii</taxon>
        <taxon>Teleostei</taxon>
        <taxon>Neoteleostei</taxon>
        <taxon>Acanthomorphata</taxon>
        <taxon>Carangaria</taxon>
        <taxon>Pleuronectiformes</taxon>
        <taxon>Pleuronectoidei</taxon>
        <taxon>Scophthalmidae</taxon>
        <taxon>Scophthalmus</taxon>
    </lineage>
</organism>
<sequence>MVVPVGGNSESYAKQVVRQFRDAGFMADLSDDQGATLNKKIRSAQLAQYNYILVVGDKERESGTVNVRSRQGKQLGRRPTDDVLTSLTLLRDTRSNLDEF</sequence>
<comment type="caution">
    <text evidence="3">The sequence shown here is derived from an EMBL/GenBank/DDBJ whole genome shotgun (WGS) entry which is preliminary data.</text>
</comment>
<dbReference type="SUPFAM" id="SSF52954">
    <property type="entry name" value="Class II aaRS ABD-related"/>
    <property type="match status" value="1"/>
</dbReference>
<keyword evidence="1" id="KW-0648">Protein biosynthesis</keyword>
<proteinExistence type="predicted"/>
<dbReference type="InterPro" id="IPR004154">
    <property type="entry name" value="Anticodon-bd"/>
</dbReference>
<feature type="domain" description="Anticodon-binding" evidence="2">
    <location>
        <begin position="1"/>
        <end position="85"/>
    </location>
</feature>
<evidence type="ECO:0000256" key="1">
    <source>
        <dbReference type="ARBA" id="ARBA00022917"/>
    </source>
</evidence>
<dbReference type="Proteomes" id="UP000438429">
    <property type="component" value="Unassembled WGS sequence"/>
</dbReference>
<dbReference type="PANTHER" id="PTHR11451:SF42">
    <property type="entry name" value="THREONINE--TRNA LIGASE"/>
    <property type="match status" value="1"/>
</dbReference>
<dbReference type="CDD" id="cd00860">
    <property type="entry name" value="ThrRS_anticodon"/>
    <property type="match status" value="1"/>
</dbReference>
<dbReference type="GO" id="GO:0004829">
    <property type="term" value="F:threonine-tRNA ligase activity"/>
    <property type="evidence" value="ECO:0007669"/>
    <property type="project" value="TreeGrafter"/>
</dbReference>